<dbReference type="OrthoDB" id="9810154at2"/>
<organism evidence="1 2">
    <name type="scientific">Georhizobium profundi</name>
    <dbReference type="NCBI Taxonomy" id="2341112"/>
    <lineage>
        <taxon>Bacteria</taxon>
        <taxon>Pseudomonadati</taxon>
        <taxon>Pseudomonadota</taxon>
        <taxon>Alphaproteobacteria</taxon>
        <taxon>Hyphomicrobiales</taxon>
        <taxon>Rhizobiaceae</taxon>
        <taxon>Georhizobium</taxon>
    </lineage>
</organism>
<protein>
    <submittedName>
        <fullName evidence="1">Histidine phosphatase family protein</fullName>
    </submittedName>
</protein>
<sequence>MIATPMLRIYLLRHARAVWAEPGTRDFDRALDARGREDARALGLEMAAKDLRPDRVICSSAKRCRETWDLLAEALPVSDVTFTETLYVEGQAGYLDIIQDLEDTGSVMLVGHNPMIEDTTAALLERDGGTIGAELRRGFPTCGLAIIDLTNAASGMSARKATLHAFLKPVEA</sequence>
<dbReference type="EMBL" id="CP032509">
    <property type="protein sequence ID" value="AZN71738.1"/>
    <property type="molecule type" value="Genomic_DNA"/>
</dbReference>
<dbReference type="PANTHER" id="PTHR47623:SF1">
    <property type="entry name" value="OS09G0287300 PROTEIN"/>
    <property type="match status" value="1"/>
</dbReference>
<proteinExistence type="predicted"/>
<dbReference type="AlphaFoldDB" id="A0A3Q8XP42"/>
<dbReference type="CDD" id="cd07067">
    <property type="entry name" value="HP_PGM_like"/>
    <property type="match status" value="1"/>
</dbReference>
<evidence type="ECO:0000313" key="2">
    <source>
        <dbReference type="Proteomes" id="UP000268192"/>
    </source>
</evidence>
<gene>
    <name evidence="1" type="ORF">D5400_11040</name>
</gene>
<name>A0A3Q8XP42_9HYPH</name>
<keyword evidence="2" id="KW-1185">Reference proteome</keyword>
<reference evidence="1 2" key="1">
    <citation type="submission" date="2018-09" db="EMBL/GenBank/DDBJ databases">
        <title>Marinorhizobium profundi gen. nov., sp. nov., isolated from a deep-sea sediment sample from the New Britain Trench and proposal of Marinorhizobiaceae fam. nov. in the order Rhizobiales of the class Alphaproteobacteria.</title>
        <authorList>
            <person name="Cao J."/>
        </authorList>
    </citation>
    <scope>NUCLEOTIDE SEQUENCE [LARGE SCALE GENOMIC DNA]</scope>
    <source>
        <strain evidence="1 2">WS11</strain>
    </source>
</reference>
<dbReference type="Pfam" id="PF00300">
    <property type="entry name" value="His_Phos_1"/>
    <property type="match status" value="1"/>
</dbReference>
<dbReference type="InterPro" id="IPR013078">
    <property type="entry name" value="His_Pase_superF_clade-1"/>
</dbReference>
<dbReference type="PANTHER" id="PTHR47623">
    <property type="entry name" value="OS09G0287300 PROTEIN"/>
    <property type="match status" value="1"/>
</dbReference>
<dbReference type="InterPro" id="IPR029033">
    <property type="entry name" value="His_PPase_superfam"/>
</dbReference>
<dbReference type="Proteomes" id="UP000268192">
    <property type="component" value="Chromosome"/>
</dbReference>
<dbReference type="Gene3D" id="3.40.50.1240">
    <property type="entry name" value="Phosphoglycerate mutase-like"/>
    <property type="match status" value="1"/>
</dbReference>
<evidence type="ECO:0000313" key="1">
    <source>
        <dbReference type="EMBL" id="AZN71738.1"/>
    </source>
</evidence>
<dbReference type="SMART" id="SM00855">
    <property type="entry name" value="PGAM"/>
    <property type="match status" value="1"/>
</dbReference>
<accession>A0A3Q8XP42</accession>
<dbReference type="KEGG" id="abaw:D5400_11040"/>
<dbReference type="SUPFAM" id="SSF53254">
    <property type="entry name" value="Phosphoglycerate mutase-like"/>
    <property type="match status" value="1"/>
</dbReference>